<dbReference type="EMBL" id="CP163444">
    <property type="protein sequence ID" value="XDQ72529.1"/>
    <property type="molecule type" value="Genomic_DNA"/>
</dbReference>
<dbReference type="RefSeq" id="WP_369145168.1">
    <property type="nucleotide sequence ID" value="NZ_CP163444.1"/>
</dbReference>
<reference evidence="2" key="1">
    <citation type="submission" date="2024-07" db="EMBL/GenBank/DDBJ databases">
        <authorList>
            <person name="Yu S.T."/>
        </authorList>
    </citation>
    <scope>NUCLEOTIDE SEQUENCE</scope>
    <source>
        <strain evidence="2">R44</strain>
    </source>
</reference>
<feature type="domain" description="Mycothiol-dependent maleylpyruvate isomerase metal-binding" evidence="1">
    <location>
        <begin position="23"/>
        <end position="171"/>
    </location>
</feature>
<evidence type="ECO:0000313" key="2">
    <source>
        <dbReference type="EMBL" id="XDQ72529.1"/>
    </source>
</evidence>
<protein>
    <submittedName>
        <fullName evidence="2">Maleylpyruvate isomerase family mycothiol-dependent enzyme</fullName>
    </submittedName>
</protein>
<proteinExistence type="predicted"/>
<dbReference type="AlphaFoldDB" id="A0AB39T4W3"/>
<dbReference type="InterPro" id="IPR017517">
    <property type="entry name" value="Maleyloyr_isom"/>
</dbReference>
<sequence>MSAGRRTDGGRRGGDHDQVLEAFRRECEALGGAVAALSEAEWDLPTRCTPWTVRDLLGHVCVVIDWLPAMLDAPAPGEAEISAVEYYRPDDRFSPGTNGKRIALAQGRAAGPADGAAFAGDFAATWRRADRLCRAQPGGRTVRTRHGDAMLLSEFLLTRVVEVAVHGLDLADALGREAWLTPEAGDAVTELLLGAEHAPAAEELEWSRPRFLRKATGRDPLTEAEAARVEQLGIHWLALG</sequence>
<dbReference type="SUPFAM" id="SSF109854">
    <property type="entry name" value="DinB/YfiT-like putative metalloenzymes"/>
    <property type="match status" value="1"/>
</dbReference>
<dbReference type="GO" id="GO:0046872">
    <property type="term" value="F:metal ion binding"/>
    <property type="evidence" value="ECO:0007669"/>
    <property type="project" value="InterPro"/>
</dbReference>
<dbReference type="InterPro" id="IPR034660">
    <property type="entry name" value="DinB/YfiT-like"/>
</dbReference>
<gene>
    <name evidence="2" type="ORF">AB5J54_19390</name>
</gene>
<organism evidence="2">
    <name type="scientific">Streptomyces sp. R44</name>
    <dbReference type="NCBI Taxonomy" id="3238633"/>
    <lineage>
        <taxon>Bacteria</taxon>
        <taxon>Bacillati</taxon>
        <taxon>Actinomycetota</taxon>
        <taxon>Actinomycetes</taxon>
        <taxon>Kitasatosporales</taxon>
        <taxon>Streptomycetaceae</taxon>
        <taxon>Streptomyces</taxon>
    </lineage>
</organism>
<name>A0AB39T4W3_9ACTN</name>
<dbReference type="Pfam" id="PF11716">
    <property type="entry name" value="MDMPI_N"/>
    <property type="match status" value="1"/>
</dbReference>
<accession>A0AB39T4W3</accession>
<dbReference type="InterPro" id="IPR024344">
    <property type="entry name" value="MDMPI_metal-binding"/>
</dbReference>
<evidence type="ECO:0000259" key="1">
    <source>
        <dbReference type="Pfam" id="PF11716"/>
    </source>
</evidence>
<dbReference type="Gene3D" id="1.20.120.450">
    <property type="entry name" value="dinb family like domain"/>
    <property type="match status" value="1"/>
</dbReference>
<dbReference type="NCBIfam" id="TIGR03083">
    <property type="entry name" value="maleylpyruvate isomerase family mycothiol-dependent enzyme"/>
    <property type="match status" value="1"/>
</dbReference>
<dbReference type="GO" id="GO:0016853">
    <property type="term" value="F:isomerase activity"/>
    <property type="evidence" value="ECO:0007669"/>
    <property type="project" value="UniProtKB-KW"/>
</dbReference>
<keyword evidence="2" id="KW-0413">Isomerase</keyword>